<feature type="non-terminal residue" evidence="2">
    <location>
        <position position="221"/>
    </location>
</feature>
<accession>A0A7R8ZY94</accession>
<name>A0A7R8ZY94_9CRUS</name>
<dbReference type="EMBL" id="OB678736">
    <property type="protein sequence ID" value="CAD7236393.1"/>
    <property type="molecule type" value="Genomic_DNA"/>
</dbReference>
<protein>
    <submittedName>
        <fullName evidence="2">Uncharacterized protein</fullName>
    </submittedName>
</protein>
<feature type="compositionally biased region" description="Polar residues" evidence="1">
    <location>
        <begin position="97"/>
        <end position="107"/>
    </location>
</feature>
<organism evidence="2">
    <name type="scientific">Cyprideis torosa</name>
    <dbReference type="NCBI Taxonomy" id="163714"/>
    <lineage>
        <taxon>Eukaryota</taxon>
        <taxon>Metazoa</taxon>
        <taxon>Ecdysozoa</taxon>
        <taxon>Arthropoda</taxon>
        <taxon>Crustacea</taxon>
        <taxon>Oligostraca</taxon>
        <taxon>Ostracoda</taxon>
        <taxon>Podocopa</taxon>
        <taxon>Podocopida</taxon>
        <taxon>Cytherocopina</taxon>
        <taxon>Cytheroidea</taxon>
        <taxon>Cytherideidae</taxon>
        <taxon>Cyprideis</taxon>
    </lineage>
</organism>
<proteinExistence type="predicted"/>
<dbReference type="AlphaFoldDB" id="A0A7R8ZY94"/>
<evidence type="ECO:0000313" key="2">
    <source>
        <dbReference type="EMBL" id="CAD7236393.1"/>
    </source>
</evidence>
<feature type="region of interest" description="Disordered" evidence="1">
    <location>
        <begin position="97"/>
        <end position="152"/>
    </location>
</feature>
<sequence>SSPPTVPIPHPSVLTSTLVPGVSDRIKAFLNKMKESLDCVESMNPRDTFDAVRIWNATSEKLQEYLKRAERQLAEMEAPLTYASPSASIMWSATSNATAMKSDQNSSLPPPPGPQDQHTNLSFAQDPLLDPSDGTGGASQGSHHSASGASGDPSVNGLYNIFNPSPSGANFGSQILSPPSPPHESGTSAVDHLPSLSFFDTDMIRDFALPQDRELNGFMAS</sequence>
<reference evidence="2" key="1">
    <citation type="submission" date="2020-11" db="EMBL/GenBank/DDBJ databases">
        <authorList>
            <person name="Tran Van P."/>
        </authorList>
    </citation>
    <scope>NUCLEOTIDE SEQUENCE</scope>
</reference>
<gene>
    <name evidence="2" type="ORF">CTOB1V02_LOCUS14208</name>
</gene>
<evidence type="ECO:0000256" key="1">
    <source>
        <dbReference type="SAM" id="MobiDB-lite"/>
    </source>
</evidence>
<feature type="compositionally biased region" description="Low complexity" evidence="1">
    <location>
        <begin position="140"/>
        <end position="151"/>
    </location>
</feature>
<feature type="region of interest" description="Disordered" evidence="1">
    <location>
        <begin position="170"/>
        <end position="191"/>
    </location>
</feature>
<feature type="non-terminal residue" evidence="2">
    <location>
        <position position="1"/>
    </location>
</feature>